<protein>
    <submittedName>
        <fullName evidence="2">Uncharacterized protein</fullName>
    </submittedName>
</protein>
<evidence type="ECO:0000313" key="3">
    <source>
        <dbReference type="Proteomes" id="UP000234641"/>
    </source>
</evidence>
<proteinExistence type="predicted"/>
<evidence type="ECO:0000256" key="1">
    <source>
        <dbReference type="SAM" id="MobiDB-lite"/>
    </source>
</evidence>
<name>A0A2H1HHG0_BRELN</name>
<dbReference type="EMBL" id="FXYY01000001">
    <property type="protein sequence ID" value="SMX62363.1"/>
    <property type="molecule type" value="Genomic_DNA"/>
</dbReference>
<dbReference type="AlphaFoldDB" id="A0A2H1HHG0"/>
<sequence>MPGSEPGAKPGPTVTEAAGPGAFPTEAAGPGAFPTEAAEPGAFLTEAAGAAVPDAGSAPAGFEADAEVAAGPAGSEFAPGTGREDGADSAGRAASPGDPAAPSAEPDELVCSSSFIQRPRRFSRMRIDTSMGVPLKPKVSRRRRMMNRR</sequence>
<feature type="region of interest" description="Disordered" evidence="1">
    <location>
        <begin position="1"/>
        <end position="149"/>
    </location>
</feature>
<dbReference type="RefSeq" id="WP_145997906.1">
    <property type="nucleotide sequence ID" value="NZ_WBML01000002.1"/>
</dbReference>
<accession>A0A2H1HHG0</accession>
<feature type="compositionally biased region" description="Low complexity" evidence="1">
    <location>
        <begin position="90"/>
        <end position="104"/>
    </location>
</feature>
<dbReference type="Proteomes" id="UP000234641">
    <property type="component" value="Unassembled WGS sequence"/>
</dbReference>
<evidence type="ECO:0000313" key="2">
    <source>
        <dbReference type="EMBL" id="SMX62363.1"/>
    </source>
</evidence>
<feature type="compositionally biased region" description="Low complexity" evidence="1">
    <location>
        <begin position="47"/>
        <end position="61"/>
    </location>
</feature>
<organism evidence="2 3">
    <name type="scientific">Brevibacterium linens ATCC 9172</name>
    <dbReference type="NCBI Taxonomy" id="1255617"/>
    <lineage>
        <taxon>Bacteria</taxon>
        <taxon>Bacillati</taxon>
        <taxon>Actinomycetota</taxon>
        <taxon>Actinomycetes</taxon>
        <taxon>Micrococcales</taxon>
        <taxon>Brevibacteriaceae</taxon>
        <taxon>Brevibacterium</taxon>
    </lineage>
</organism>
<reference evidence="2 3" key="1">
    <citation type="submission" date="2017-03" db="EMBL/GenBank/DDBJ databases">
        <authorList>
            <person name="Afonso C.L."/>
            <person name="Miller P.J."/>
            <person name="Scott M.A."/>
            <person name="Spackman E."/>
            <person name="Goraichik I."/>
            <person name="Dimitrov K.M."/>
            <person name="Suarez D.L."/>
            <person name="Swayne D.E."/>
        </authorList>
    </citation>
    <scope>NUCLEOTIDE SEQUENCE [LARGE SCALE GENOMIC DNA]</scope>
    <source>
        <strain evidence="2 3">ATCC 9172</strain>
    </source>
</reference>
<feature type="compositionally biased region" description="Basic residues" evidence="1">
    <location>
        <begin position="138"/>
        <end position="149"/>
    </location>
</feature>
<gene>
    <name evidence="2" type="ORF">BLIN9172_00027</name>
</gene>